<accession>A5ALI8</accession>
<dbReference type="EMBL" id="AM429600">
    <property type="protein sequence ID" value="CAN75804.1"/>
    <property type="molecule type" value="Genomic_DNA"/>
</dbReference>
<proteinExistence type="predicted"/>
<gene>
    <name evidence="1" type="ORF">VITISV_029356</name>
</gene>
<protein>
    <submittedName>
        <fullName evidence="1">Uncharacterized protein</fullName>
    </submittedName>
</protein>
<name>A5ALI8_VITVI</name>
<sequence length="137" mass="15780">MNNSRLSAQSSRCFEQHKLVDDKNNLRSYELRCFPLMGSNTKSLSLMHLAMARASHLAFAIQGEFWDLDNKNLKKNISKCRSQISGSTKDHTFASENKVARFRRHTKRAAKSLRSKRLISQRCEVGFQLAVFGFQRL</sequence>
<evidence type="ECO:0000313" key="1">
    <source>
        <dbReference type="EMBL" id="CAN75804.1"/>
    </source>
</evidence>
<organism evidence="1">
    <name type="scientific">Vitis vinifera</name>
    <name type="common">Grape</name>
    <dbReference type="NCBI Taxonomy" id="29760"/>
    <lineage>
        <taxon>Eukaryota</taxon>
        <taxon>Viridiplantae</taxon>
        <taxon>Streptophyta</taxon>
        <taxon>Embryophyta</taxon>
        <taxon>Tracheophyta</taxon>
        <taxon>Spermatophyta</taxon>
        <taxon>Magnoliopsida</taxon>
        <taxon>eudicotyledons</taxon>
        <taxon>Gunneridae</taxon>
        <taxon>Pentapetalae</taxon>
        <taxon>rosids</taxon>
        <taxon>Vitales</taxon>
        <taxon>Vitaceae</taxon>
        <taxon>Viteae</taxon>
        <taxon>Vitis</taxon>
    </lineage>
</organism>
<dbReference type="AlphaFoldDB" id="A5ALI8"/>
<reference evidence="1" key="1">
    <citation type="journal article" date="2007" name="PLoS ONE">
        <title>The first genome sequence of an elite grapevine cultivar (Pinot noir Vitis vinifera L.): coping with a highly heterozygous genome.</title>
        <authorList>
            <person name="Velasco R."/>
            <person name="Zharkikh A."/>
            <person name="Troggio M."/>
            <person name="Cartwright D.A."/>
            <person name="Cestaro A."/>
            <person name="Pruss D."/>
            <person name="Pindo M."/>
            <person name="FitzGerald L.M."/>
            <person name="Vezzulli S."/>
            <person name="Reid J."/>
            <person name="Malacarne G."/>
            <person name="Iliev D."/>
            <person name="Coppola G."/>
            <person name="Wardell B."/>
            <person name="Micheletti D."/>
            <person name="Macalma T."/>
            <person name="Facci M."/>
            <person name="Mitchell J.T."/>
            <person name="Perazzolli M."/>
            <person name="Eldredge G."/>
            <person name="Gatto P."/>
            <person name="Oyzerski R."/>
            <person name="Moretto M."/>
            <person name="Gutin N."/>
            <person name="Stefanini M."/>
            <person name="Chen Y."/>
            <person name="Segala C."/>
            <person name="Davenport C."/>
            <person name="Dematte L."/>
            <person name="Mraz A."/>
            <person name="Battilana J."/>
            <person name="Stormo K."/>
            <person name="Costa F."/>
            <person name="Tao Q."/>
            <person name="Si-Ammour A."/>
            <person name="Harkins T."/>
            <person name="Lackey A."/>
            <person name="Perbost C."/>
            <person name="Taillon B."/>
            <person name="Stella A."/>
            <person name="Solovyev V."/>
            <person name="Fawcett J.A."/>
            <person name="Sterck L."/>
            <person name="Vandepoele K."/>
            <person name="Grando S.M."/>
            <person name="Toppo S."/>
            <person name="Moser C."/>
            <person name="Lanchbury J."/>
            <person name="Bogden R."/>
            <person name="Skolnick M."/>
            <person name="Sgaramella V."/>
            <person name="Bhatnagar S.K."/>
            <person name="Fontana P."/>
            <person name="Gutin A."/>
            <person name="Van de Peer Y."/>
            <person name="Salamini F."/>
            <person name="Viola R."/>
        </authorList>
    </citation>
    <scope>NUCLEOTIDE SEQUENCE</scope>
</reference>